<reference evidence="2" key="2">
    <citation type="submission" date="2012-06" db="EMBL/GenBank/DDBJ databases">
        <authorList>
            <person name="Yu Y."/>
            <person name="Currie J."/>
            <person name="Lomeli R."/>
            <person name="Angelova A."/>
            <person name="Collura K."/>
            <person name="Wissotski M."/>
            <person name="Campos D."/>
            <person name="Kudrna D."/>
            <person name="Golser W."/>
            <person name="Ashely E."/>
            <person name="Descour A."/>
            <person name="Fernandes J."/>
            <person name="Soderlund C."/>
            <person name="Walbot V."/>
        </authorList>
    </citation>
    <scope>NUCLEOTIDE SEQUENCE</scope>
    <source>
        <strain evidence="2">B73</strain>
    </source>
</reference>
<reference evidence="2" key="1">
    <citation type="journal article" date="2009" name="PLoS Genet.">
        <title>Sequencing, mapping, and analysis of 27,455 maize full-length cDNAs.</title>
        <authorList>
            <person name="Soderlund C."/>
            <person name="Descour A."/>
            <person name="Kudrna D."/>
            <person name="Bomhoff M."/>
            <person name="Boyd L."/>
            <person name="Currie J."/>
            <person name="Angelova A."/>
            <person name="Collura K."/>
            <person name="Wissotski M."/>
            <person name="Ashley E."/>
            <person name="Morrow D."/>
            <person name="Fernandes J."/>
            <person name="Walbot V."/>
            <person name="Yu Y."/>
        </authorList>
    </citation>
    <scope>NUCLEOTIDE SEQUENCE</scope>
    <source>
        <strain evidence="2">B73</strain>
    </source>
</reference>
<evidence type="ECO:0000256" key="1">
    <source>
        <dbReference type="SAM" id="Phobius"/>
    </source>
</evidence>
<keyword evidence="1" id="KW-0472">Membrane</keyword>
<proteinExistence type="evidence at transcript level"/>
<sequence length="108" mass="12362">MLGNVKKVASIDLHTLKSSISNLSYGLAQLIRFFLGRTLPESACAYRYTKETSMLMEIRVLFRYLGYHPIQSQVCIYLLFLYLVIIAQSCALESTKTKFLLLLLEVHP</sequence>
<feature type="transmembrane region" description="Helical" evidence="1">
    <location>
        <begin position="70"/>
        <end position="92"/>
    </location>
</feature>
<organism evidence="2">
    <name type="scientific">Zea mays</name>
    <name type="common">Maize</name>
    <dbReference type="NCBI Taxonomy" id="4577"/>
    <lineage>
        <taxon>Eukaryota</taxon>
        <taxon>Viridiplantae</taxon>
        <taxon>Streptophyta</taxon>
        <taxon>Embryophyta</taxon>
        <taxon>Tracheophyta</taxon>
        <taxon>Spermatophyta</taxon>
        <taxon>Magnoliopsida</taxon>
        <taxon>Liliopsida</taxon>
        <taxon>Poales</taxon>
        <taxon>Poaceae</taxon>
        <taxon>PACMAD clade</taxon>
        <taxon>Panicoideae</taxon>
        <taxon>Andropogonodae</taxon>
        <taxon>Andropogoneae</taxon>
        <taxon>Tripsacinae</taxon>
        <taxon>Zea</taxon>
    </lineage>
</organism>
<dbReference type="EMBL" id="BT084737">
    <property type="protein sequence ID" value="ACR35090.1"/>
    <property type="molecule type" value="mRNA"/>
</dbReference>
<name>C4J1P0_MAIZE</name>
<accession>C4J1P0</accession>
<keyword evidence="1" id="KW-0812">Transmembrane</keyword>
<evidence type="ECO:0000313" key="2">
    <source>
        <dbReference type="EMBL" id="ACR35090.1"/>
    </source>
</evidence>
<keyword evidence="1" id="KW-1133">Transmembrane helix</keyword>
<dbReference type="AlphaFoldDB" id="C4J1P0"/>
<protein>
    <submittedName>
        <fullName evidence="2">Uncharacterized protein</fullName>
    </submittedName>
</protein>